<evidence type="ECO:0000256" key="2">
    <source>
        <dbReference type="ARBA" id="ARBA00023043"/>
    </source>
</evidence>
<sequence>MSVVDTCVEAASRGDLRGVQESVSQFFGDRRRVHGALSSAIQKDDLPIVQFLVESDVVFREETWNHPGEDAIRCRAYKTLQYFIDCGWDINTPLGEKEPPALRIPICTGDREMIDWLLDHGASLNTPSPYLAITPMSYAMSSAPRDLIEDLFCRHGDVDPHQGDLITWAIFRDTDDDETLQIVRLAERHGAPIDRTHPWYFGDATPLHHAVEAGKIKVVQFLLEKGADCTRLDNEGRRPVD</sequence>
<dbReference type="SUPFAM" id="SSF48403">
    <property type="entry name" value="Ankyrin repeat"/>
    <property type="match status" value="1"/>
</dbReference>
<dbReference type="PANTHER" id="PTHR24171:SF10">
    <property type="entry name" value="ANKYRIN REPEAT DOMAIN-CONTAINING PROTEIN 29-LIKE"/>
    <property type="match status" value="1"/>
</dbReference>
<evidence type="ECO:0000256" key="3">
    <source>
        <dbReference type="PROSITE-ProRule" id="PRU00023"/>
    </source>
</evidence>
<dbReference type="Pfam" id="PF00023">
    <property type="entry name" value="Ank"/>
    <property type="match status" value="1"/>
</dbReference>
<protein>
    <submittedName>
        <fullName evidence="4">Ankyrin</fullName>
    </submittedName>
</protein>
<proteinExistence type="predicted"/>
<evidence type="ECO:0000313" key="4">
    <source>
        <dbReference type="EMBL" id="KAF2748479.1"/>
    </source>
</evidence>
<dbReference type="InterPro" id="IPR002110">
    <property type="entry name" value="Ankyrin_rpt"/>
</dbReference>
<keyword evidence="5" id="KW-1185">Reference proteome</keyword>
<organism evidence="4 5">
    <name type="scientific">Sporormia fimetaria CBS 119925</name>
    <dbReference type="NCBI Taxonomy" id="1340428"/>
    <lineage>
        <taxon>Eukaryota</taxon>
        <taxon>Fungi</taxon>
        <taxon>Dikarya</taxon>
        <taxon>Ascomycota</taxon>
        <taxon>Pezizomycotina</taxon>
        <taxon>Dothideomycetes</taxon>
        <taxon>Pleosporomycetidae</taxon>
        <taxon>Pleosporales</taxon>
        <taxon>Sporormiaceae</taxon>
        <taxon>Sporormia</taxon>
    </lineage>
</organism>
<dbReference type="Gene3D" id="1.25.40.20">
    <property type="entry name" value="Ankyrin repeat-containing domain"/>
    <property type="match status" value="1"/>
</dbReference>
<accession>A0A6A6VFC5</accession>
<dbReference type="Proteomes" id="UP000799440">
    <property type="component" value="Unassembled WGS sequence"/>
</dbReference>
<evidence type="ECO:0000313" key="5">
    <source>
        <dbReference type="Proteomes" id="UP000799440"/>
    </source>
</evidence>
<evidence type="ECO:0000256" key="1">
    <source>
        <dbReference type="ARBA" id="ARBA00022737"/>
    </source>
</evidence>
<keyword evidence="1" id="KW-0677">Repeat</keyword>
<name>A0A6A6VFC5_9PLEO</name>
<dbReference type="SMART" id="SM00248">
    <property type="entry name" value="ANK"/>
    <property type="match status" value="3"/>
</dbReference>
<keyword evidence="2 3" id="KW-0040">ANK repeat</keyword>
<dbReference type="OrthoDB" id="1722345at2759"/>
<dbReference type="PROSITE" id="PS50088">
    <property type="entry name" value="ANK_REPEAT"/>
    <property type="match status" value="1"/>
</dbReference>
<dbReference type="PROSITE" id="PS50297">
    <property type="entry name" value="ANK_REP_REGION"/>
    <property type="match status" value="1"/>
</dbReference>
<feature type="repeat" description="ANK" evidence="3">
    <location>
        <begin position="202"/>
        <end position="234"/>
    </location>
</feature>
<dbReference type="AlphaFoldDB" id="A0A6A6VFC5"/>
<dbReference type="InterPro" id="IPR036770">
    <property type="entry name" value="Ankyrin_rpt-contain_sf"/>
</dbReference>
<reference evidence="4" key="1">
    <citation type="journal article" date="2020" name="Stud. Mycol.">
        <title>101 Dothideomycetes genomes: a test case for predicting lifestyles and emergence of pathogens.</title>
        <authorList>
            <person name="Haridas S."/>
            <person name="Albert R."/>
            <person name="Binder M."/>
            <person name="Bloem J."/>
            <person name="Labutti K."/>
            <person name="Salamov A."/>
            <person name="Andreopoulos B."/>
            <person name="Baker S."/>
            <person name="Barry K."/>
            <person name="Bills G."/>
            <person name="Bluhm B."/>
            <person name="Cannon C."/>
            <person name="Castanera R."/>
            <person name="Culley D."/>
            <person name="Daum C."/>
            <person name="Ezra D."/>
            <person name="Gonzalez J."/>
            <person name="Henrissat B."/>
            <person name="Kuo A."/>
            <person name="Liang C."/>
            <person name="Lipzen A."/>
            <person name="Lutzoni F."/>
            <person name="Magnuson J."/>
            <person name="Mondo S."/>
            <person name="Nolan M."/>
            <person name="Ohm R."/>
            <person name="Pangilinan J."/>
            <person name="Park H.-J."/>
            <person name="Ramirez L."/>
            <person name="Alfaro M."/>
            <person name="Sun H."/>
            <person name="Tritt A."/>
            <person name="Yoshinaga Y."/>
            <person name="Zwiers L.-H."/>
            <person name="Turgeon B."/>
            <person name="Goodwin S."/>
            <person name="Spatafora J."/>
            <person name="Crous P."/>
            <person name="Grigoriev I."/>
        </authorList>
    </citation>
    <scope>NUCLEOTIDE SEQUENCE</scope>
    <source>
        <strain evidence="4">CBS 119925</strain>
    </source>
</reference>
<dbReference type="PANTHER" id="PTHR24171">
    <property type="entry name" value="ANKYRIN REPEAT DOMAIN-CONTAINING PROTEIN 39-RELATED"/>
    <property type="match status" value="1"/>
</dbReference>
<dbReference type="EMBL" id="MU006569">
    <property type="protein sequence ID" value="KAF2748479.1"/>
    <property type="molecule type" value="Genomic_DNA"/>
</dbReference>
<gene>
    <name evidence="4" type="ORF">M011DRAFT_350474</name>
</gene>